<accession>A0A3P8UYY9</accession>
<keyword evidence="10 14" id="KW-0274">FAD</keyword>
<evidence type="ECO:0000256" key="13">
    <source>
        <dbReference type="ARBA" id="ARBA00023128"/>
    </source>
</evidence>
<dbReference type="OrthoDB" id="17400at2759"/>
<evidence type="ECO:0000256" key="1">
    <source>
        <dbReference type="ARBA" id="ARBA00001974"/>
    </source>
</evidence>
<evidence type="ECO:0000256" key="5">
    <source>
        <dbReference type="ARBA" id="ARBA00011514"/>
    </source>
</evidence>
<comment type="subunit">
    <text evidence="5">Complex I is composed of 45 different subunits. This a component of the hydrophobic protein fraction.</text>
</comment>
<dbReference type="GO" id="GO:0006120">
    <property type="term" value="P:mitochondrial electron transport, NADH to ubiquinone"/>
    <property type="evidence" value="ECO:0007669"/>
    <property type="project" value="InterPro"/>
</dbReference>
<keyword evidence="12 14" id="KW-0249">Electron transport</keyword>
<dbReference type="RefSeq" id="XP_008326364.1">
    <property type="nucleotide sequence ID" value="XM_008328142.3"/>
</dbReference>
<dbReference type="AlphaFoldDB" id="A0A3P8UYY9"/>
<dbReference type="GO" id="GO:0005759">
    <property type="term" value="C:mitochondrial matrix"/>
    <property type="evidence" value="ECO:0007669"/>
    <property type="project" value="UniProtKB-SubCell"/>
</dbReference>
<sequence>MALRVIGQIIPSGTTVFRAANVAQKACLSTSSTRSLRYGHLAYLMGERTTTRFNHLSRIFTVDGNLSSGKGELAKKLAESLGMLYMPEADQFYLDRVLGEKEPLHIDYNGMCSMEKFYEDPKAPDGNSSRLQLWMYLMRLLQYSDALEHLFSTGQGVVLERSPYSDEVFLHAMFKEGYISRNSVKHYQMIKEISICDYVPPHCAIYIDVPAEEVHTKLKQSGKNVSLSYLKHIEDRYKNKFLPAMSEEAELLYYDTEKSQDMEMILEDIEALQYNKGPWVELDDIALHYIRILVQNKKRVVDLAIIPNLIPEITIGAHEFDEKYHAFKLLPGKKYAPGYNTDMGDKNVWLK</sequence>
<name>A0A3P8UYY9_CYNSE</name>
<dbReference type="SUPFAM" id="SSF52540">
    <property type="entry name" value="P-loop containing nucleoside triphosphate hydrolases"/>
    <property type="match status" value="1"/>
</dbReference>
<keyword evidence="7 14" id="KW-0813">Transport</keyword>
<comment type="subcellular location">
    <subcellularLocation>
        <location evidence="3 14">Mitochondrion matrix</location>
    </subcellularLocation>
</comment>
<evidence type="ECO:0000256" key="7">
    <source>
        <dbReference type="ARBA" id="ARBA00022448"/>
    </source>
</evidence>
<evidence type="ECO:0000313" key="17">
    <source>
        <dbReference type="Proteomes" id="UP000265120"/>
    </source>
</evidence>
<dbReference type="InterPro" id="IPR015828">
    <property type="entry name" value="NDUFA10"/>
</dbReference>
<protein>
    <recommendedName>
        <fullName evidence="6 14">NADH dehydrogenase [ubiquinone] 1 alpha subcomplex subunit 10, mitochondrial</fullName>
    </recommendedName>
</protein>
<evidence type="ECO:0000256" key="4">
    <source>
        <dbReference type="ARBA" id="ARBA00008606"/>
    </source>
</evidence>
<keyword evidence="13 14" id="KW-0496">Mitochondrion</keyword>
<dbReference type="GeneTree" id="ENSGT00390000016151"/>
<dbReference type="KEGG" id="csem:103391746"/>
<reference evidence="16 17" key="1">
    <citation type="journal article" date="2014" name="Nat. Genet.">
        <title>Whole-genome sequence of a flatfish provides insights into ZW sex chromosome evolution and adaptation to a benthic lifestyle.</title>
        <authorList>
            <person name="Chen S."/>
            <person name="Zhang G."/>
            <person name="Shao C."/>
            <person name="Huang Q."/>
            <person name="Liu G."/>
            <person name="Zhang P."/>
            <person name="Song W."/>
            <person name="An N."/>
            <person name="Chalopin D."/>
            <person name="Volff J.N."/>
            <person name="Hong Y."/>
            <person name="Li Q."/>
            <person name="Sha Z."/>
            <person name="Zhou H."/>
            <person name="Xie M."/>
            <person name="Yu Q."/>
            <person name="Liu Y."/>
            <person name="Xiang H."/>
            <person name="Wang N."/>
            <person name="Wu K."/>
            <person name="Yang C."/>
            <person name="Zhou Q."/>
            <person name="Liao X."/>
            <person name="Yang L."/>
            <person name="Hu Q."/>
            <person name="Zhang J."/>
            <person name="Meng L."/>
            <person name="Jin L."/>
            <person name="Tian Y."/>
            <person name="Lian J."/>
            <person name="Yang J."/>
            <person name="Miao G."/>
            <person name="Liu S."/>
            <person name="Liang Z."/>
            <person name="Yan F."/>
            <person name="Li Y."/>
            <person name="Sun B."/>
            <person name="Zhang H."/>
            <person name="Zhang J."/>
            <person name="Zhu Y."/>
            <person name="Du M."/>
            <person name="Zhao Y."/>
            <person name="Schartl M."/>
            <person name="Tang Q."/>
            <person name="Wang J."/>
        </authorList>
    </citation>
    <scope>NUCLEOTIDE SEQUENCE</scope>
</reference>
<comment type="similarity">
    <text evidence="4 14">Belongs to the complex I NDUFA10 subunit family.</text>
</comment>
<dbReference type="Ensembl" id="ENSCSET00000007144.1">
    <property type="protein sequence ID" value="ENSCSEP00000007069.1"/>
    <property type="gene ID" value="ENSCSEG00000004568.1"/>
</dbReference>
<dbReference type="PANTHER" id="PTHR10513">
    <property type="entry name" value="DEOXYNUCLEOSIDE KINASE"/>
    <property type="match status" value="1"/>
</dbReference>
<dbReference type="InterPro" id="IPR027417">
    <property type="entry name" value="P-loop_NTPase"/>
</dbReference>
<comment type="function">
    <text evidence="2 14">Accessory subunit of the mitochondrial membrane respiratory chain NADH dehydrogenase (Complex I), that is believed not to be involved in catalysis. Complex I functions in the transfer of electrons from NADH to the respiratory chain. The immediate electron acceptor for the enzyme is believed to be ubiquinone.</text>
</comment>
<dbReference type="Gene3D" id="3.40.50.300">
    <property type="entry name" value="P-loop containing nucleotide triphosphate hydrolases"/>
    <property type="match status" value="1"/>
</dbReference>
<organism evidence="16 17">
    <name type="scientific">Cynoglossus semilaevis</name>
    <name type="common">Tongue sole</name>
    <dbReference type="NCBI Taxonomy" id="244447"/>
    <lineage>
        <taxon>Eukaryota</taxon>
        <taxon>Metazoa</taxon>
        <taxon>Chordata</taxon>
        <taxon>Craniata</taxon>
        <taxon>Vertebrata</taxon>
        <taxon>Euteleostomi</taxon>
        <taxon>Actinopterygii</taxon>
        <taxon>Neopterygii</taxon>
        <taxon>Teleostei</taxon>
        <taxon>Neoteleostei</taxon>
        <taxon>Acanthomorphata</taxon>
        <taxon>Carangaria</taxon>
        <taxon>Pleuronectiformes</taxon>
        <taxon>Pleuronectoidei</taxon>
        <taxon>Cynoglossidae</taxon>
        <taxon>Cynoglossinae</taxon>
        <taxon>Cynoglossus</taxon>
    </lineage>
</organism>
<dbReference type="PIRSF" id="PIRSF000543">
    <property type="entry name" value="NADH_UQ_42KD"/>
    <property type="match status" value="1"/>
</dbReference>
<evidence type="ECO:0000256" key="11">
    <source>
        <dbReference type="ARBA" id="ARBA00022946"/>
    </source>
</evidence>
<reference evidence="16" key="3">
    <citation type="submission" date="2025-09" db="UniProtKB">
        <authorList>
            <consortium name="Ensembl"/>
        </authorList>
    </citation>
    <scope>IDENTIFICATION</scope>
</reference>
<evidence type="ECO:0000256" key="14">
    <source>
        <dbReference type="PIRNR" id="PIRNR000543"/>
    </source>
</evidence>
<evidence type="ECO:0000256" key="3">
    <source>
        <dbReference type="ARBA" id="ARBA00004305"/>
    </source>
</evidence>
<evidence type="ECO:0000256" key="8">
    <source>
        <dbReference type="ARBA" id="ARBA00022630"/>
    </source>
</evidence>
<dbReference type="Proteomes" id="UP000265120">
    <property type="component" value="Chromosome 16"/>
</dbReference>
<evidence type="ECO:0000256" key="2">
    <source>
        <dbReference type="ARBA" id="ARBA00003195"/>
    </source>
</evidence>
<evidence type="ECO:0000256" key="10">
    <source>
        <dbReference type="ARBA" id="ARBA00022827"/>
    </source>
</evidence>
<dbReference type="GeneID" id="103391746"/>
<dbReference type="OMA" id="DPHNKKM"/>
<evidence type="ECO:0000256" key="9">
    <source>
        <dbReference type="ARBA" id="ARBA00022660"/>
    </source>
</evidence>
<dbReference type="STRING" id="244447.ENSCSEP00000007069"/>
<proteinExistence type="inferred from homology"/>
<keyword evidence="8 14" id="KW-0285">Flavoprotein</keyword>
<keyword evidence="9 14" id="KW-0679">Respiratory chain</keyword>
<dbReference type="InParanoid" id="A0A3P8UYY9"/>
<reference evidence="16" key="2">
    <citation type="submission" date="2025-08" db="UniProtKB">
        <authorList>
            <consortium name="Ensembl"/>
        </authorList>
    </citation>
    <scope>IDENTIFICATION</scope>
</reference>
<dbReference type="CTD" id="4705"/>
<dbReference type="InterPro" id="IPR031314">
    <property type="entry name" value="DNK_dom"/>
</dbReference>
<feature type="domain" description="Deoxynucleoside kinase" evidence="15">
    <location>
        <begin position="60"/>
        <end position="260"/>
    </location>
</feature>
<dbReference type="Pfam" id="PF01712">
    <property type="entry name" value="dNK"/>
    <property type="match status" value="1"/>
</dbReference>
<evidence type="ECO:0000259" key="15">
    <source>
        <dbReference type="Pfam" id="PF01712"/>
    </source>
</evidence>
<evidence type="ECO:0000256" key="6">
    <source>
        <dbReference type="ARBA" id="ARBA00017279"/>
    </source>
</evidence>
<keyword evidence="11" id="KW-0809">Transit peptide</keyword>
<keyword evidence="17" id="KW-1185">Reference proteome</keyword>
<evidence type="ECO:0000313" key="16">
    <source>
        <dbReference type="Ensembl" id="ENSCSEP00000007069.1"/>
    </source>
</evidence>
<dbReference type="InterPro" id="IPR050566">
    <property type="entry name" value="Deoxyribonucleoside_kinase"/>
</dbReference>
<dbReference type="PANTHER" id="PTHR10513:SF15">
    <property type="entry name" value="NADH DEHYDROGENASE [UBIQUINONE] 1 ALPHA SUBCOMPLEX SUBUNIT 10, MITOCHONDRIAL"/>
    <property type="match status" value="1"/>
</dbReference>
<evidence type="ECO:0000256" key="12">
    <source>
        <dbReference type="ARBA" id="ARBA00022982"/>
    </source>
</evidence>
<comment type="cofactor">
    <cofactor evidence="1 14">
        <name>FAD</name>
        <dbReference type="ChEBI" id="CHEBI:57692"/>
    </cofactor>
</comment>